<proteinExistence type="predicted"/>
<gene>
    <name evidence="2" type="ORF">GCM10010121_018450</name>
</gene>
<reference evidence="2" key="1">
    <citation type="journal article" date="2014" name="Int. J. Syst. Evol. Microbiol.">
        <title>Complete genome sequence of Corynebacterium casei LMG S-19264T (=DSM 44701T), isolated from a smear-ripened cheese.</title>
        <authorList>
            <consortium name="US DOE Joint Genome Institute (JGI-PGF)"/>
            <person name="Walter F."/>
            <person name="Albersmeier A."/>
            <person name="Kalinowski J."/>
            <person name="Ruckert C."/>
        </authorList>
    </citation>
    <scope>NUCLEOTIDE SEQUENCE</scope>
    <source>
        <strain evidence="2">JCM 3086</strain>
    </source>
</reference>
<accession>A0A917KC04</accession>
<evidence type="ECO:0000313" key="2">
    <source>
        <dbReference type="EMBL" id="GGJ08430.1"/>
    </source>
</evidence>
<sequence>MTGKRCTAIGKPSDVMGDNGWRPAEDAVGEFGGRLPGIYPARDDGAVRRGEATLDWDARQLICPQGLRSVRWKPNRGRARRPESDGFFVPDRLGRGALPWGLVWLSPALVVRKRSASSATVRRRCHAVGHSPGEGPFSPPWAWTPILGRRGGLR</sequence>
<evidence type="ECO:0000256" key="1">
    <source>
        <dbReference type="SAM" id="MobiDB-lite"/>
    </source>
</evidence>
<evidence type="ECO:0000313" key="3">
    <source>
        <dbReference type="Proteomes" id="UP000657574"/>
    </source>
</evidence>
<reference evidence="2" key="2">
    <citation type="submission" date="2020-09" db="EMBL/GenBank/DDBJ databases">
        <authorList>
            <person name="Sun Q."/>
            <person name="Ohkuma M."/>
        </authorList>
    </citation>
    <scope>NUCLEOTIDE SEQUENCE</scope>
    <source>
        <strain evidence="2">JCM 3086</strain>
    </source>
</reference>
<dbReference type="Proteomes" id="UP000657574">
    <property type="component" value="Unassembled WGS sequence"/>
</dbReference>
<protein>
    <submittedName>
        <fullName evidence="2">Uncharacterized protein</fullName>
    </submittedName>
</protein>
<comment type="caution">
    <text evidence="2">The sequence shown here is derived from an EMBL/GenBank/DDBJ whole genome shotgun (WGS) entry which is preliminary data.</text>
</comment>
<name>A0A917KC04_9ACTN</name>
<organism evidence="2 3">
    <name type="scientific">Streptomyces brasiliensis</name>
    <dbReference type="NCBI Taxonomy" id="1954"/>
    <lineage>
        <taxon>Bacteria</taxon>
        <taxon>Bacillati</taxon>
        <taxon>Actinomycetota</taxon>
        <taxon>Actinomycetes</taxon>
        <taxon>Kitasatosporales</taxon>
        <taxon>Streptomycetaceae</taxon>
        <taxon>Streptomyces</taxon>
    </lineage>
</organism>
<dbReference type="AlphaFoldDB" id="A0A917KC04"/>
<dbReference type="EMBL" id="BMQA01000004">
    <property type="protein sequence ID" value="GGJ08430.1"/>
    <property type="molecule type" value="Genomic_DNA"/>
</dbReference>
<feature type="region of interest" description="Disordered" evidence="1">
    <location>
        <begin position="1"/>
        <end position="20"/>
    </location>
</feature>
<keyword evidence="3" id="KW-1185">Reference proteome</keyword>